<proteinExistence type="predicted"/>
<gene>
    <name evidence="1" type="ORF">M9H77_35180</name>
</gene>
<protein>
    <submittedName>
        <fullName evidence="1">Uncharacterized protein</fullName>
    </submittedName>
</protein>
<dbReference type="EMBL" id="CM044708">
    <property type="protein sequence ID" value="KAI5649175.1"/>
    <property type="molecule type" value="Genomic_DNA"/>
</dbReference>
<comment type="caution">
    <text evidence="1">The sequence shown here is derived from an EMBL/GenBank/DDBJ whole genome shotgun (WGS) entry which is preliminary data.</text>
</comment>
<reference evidence="2" key="1">
    <citation type="journal article" date="2023" name="Nat. Plants">
        <title>Single-cell RNA sequencing provides a high-resolution roadmap for understanding the multicellular compartmentation of specialized metabolism.</title>
        <authorList>
            <person name="Sun S."/>
            <person name="Shen X."/>
            <person name="Li Y."/>
            <person name="Li Y."/>
            <person name="Wang S."/>
            <person name="Li R."/>
            <person name="Zhang H."/>
            <person name="Shen G."/>
            <person name="Guo B."/>
            <person name="Wei J."/>
            <person name="Xu J."/>
            <person name="St-Pierre B."/>
            <person name="Chen S."/>
            <person name="Sun C."/>
        </authorList>
    </citation>
    <scope>NUCLEOTIDE SEQUENCE [LARGE SCALE GENOMIC DNA]</scope>
</reference>
<name>A0ACB9ZNJ3_CATRO</name>
<organism evidence="1 2">
    <name type="scientific">Catharanthus roseus</name>
    <name type="common">Madagascar periwinkle</name>
    <name type="synonym">Vinca rosea</name>
    <dbReference type="NCBI Taxonomy" id="4058"/>
    <lineage>
        <taxon>Eukaryota</taxon>
        <taxon>Viridiplantae</taxon>
        <taxon>Streptophyta</taxon>
        <taxon>Embryophyta</taxon>
        <taxon>Tracheophyta</taxon>
        <taxon>Spermatophyta</taxon>
        <taxon>Magnoliopsida</taxon>
        <taxon>eudicotyledons</taxon>
        <taxon>Gunneridae</taxon>
        <taxon>Pentapetalae</taxon>
        <taxon>asterids</taxon>
        <taxon>lamiids</taxon>
        <taxon>Gentianales</taxon>
        <taxon>Apocynaceae</taxon>
        <taxon>Rauvolfioideae</taxon>
        <taxon>Vinceae</taxon>
        <taxon>Catharanthinae</taxon>
        <taxon>Catharanthus</taxon>
    </lineage>
</organism>
<evidence type="ECO:0000313" key="1">
    <source>
        <dbReference type="EMBL" id="KAI5649175.1"/>
    </source>
</evidence>
<evidence type="ECO:0000313" key="2">
    <source>
        <dbReference type="Proteomes" id="UP001060085"/>
    </source>
</evidence>
<keyword evidence="2" id="KW-1185">Reference proteome</keyword>
<sequence length="122" mass="14561">MQNRGIGMDEGFSKIRMENEALVFLSADRNHRQADETRRGRLVLCHSEKLAWTKENLLICEDCYNFMKLESKVFYREIIYVKNHQFYQILSNYLLHTSNQMPNLTLHRDILHVQLMIRGSNQ</sequence>
<dbReference type="Proteomes" id="UP001060085">
    <property type="component" value="Linkage Group LG08"/>
</dbReference>
<accession>A0ACB9ZNJ3</accession>